<dbReference type="NCBIfam" id="TIGR02532">
    <property type="entry name" value="IV_pilin_GFxxxE"/>
    <property type="match status" value="1"/>
</dbReference>
<comment type="similarity">
    <text evidence="2 9">Belongs to the GSP I family.</text>
</comment>
<keyword evidence="4 9" id="KW-0488">Methylation</keyword>
<accession>A0ABY6BBZ3</accession>
<keyword evidence="3" id="KW-1003">Cell membrane</keyword>
<evidence type="ECO:0000256" key="8">
    <source>
        <dbReference type="ARBA" id="ARBA00023136"/>
    </source>
</evidence>
<dbReference type="PROSITE" id="PS00409">
    <property type="entry name" value="PROKAR_NTER_METHYL"/>
    <property type="match status" value="1"/>
</dbReference>
<dbReference type="PANTHER" id="PTHR38779">
    <property type="entry name" value="TYPE II SECRETION SYSTEM PROTEIN I-RELATED"/>
    <property type="match status" value="1"/>
</dbReference>
<dbReference type="PANTHER" id="PTHR38779:SF2">
    <property type="entry name" value="TYPE II SECRETION SYSTEM PROTEIN I-RELATED"/>
    <property type="match status" value="1"/>
</dbReference>
<comment type="subcellular location">
    <subcellularLocation>
        <location evidence="1 9">Cell inner membrane</location>
        <topology evidence="1 9">Single-pass membrane protein</topology>
    </subcellularLocation>
</comment>
<evidence type="ECO:0000256" key="9">
    <source>
        <dbReference type="RuleBase" id="RU368030"/>
    </source>
</evidence>
<dbReference type="Gene3D" id="3.30.1300.30">
    <property type="entry name" value="GSPII I/J protein-like"/>
    <property type="match status" value="1"/>
</dbReference>
<dbReference type="NCBIfam" id="TIGR01707">
    <property type="entry name" value="gspI"/>
    <property type="match status" value="1"/>
</dbReference>
<dbReference type="Pfam" id="PF07963">
    <property type="entry name" value="N_methyl"/>
    <property type="match status" value="1"/>
</dbReference>
<dbReference type="InterPro" id="IPR045584">
    <property type="entry name" value="Pilin-like"/>
</dbReference>
<dbReference type="InterPro" id="IPR010052">
    <property type="entry name" value="T2SS_protein-GspI"/>
</dbReference>
<evidence type="ECO:0000256" key="1">
    <source>
        <dbReference type="ARBA" id="ARBA00004377"/>
    </source>
</evidence>
<reference evidence="11" key="1">
    <citation type="submission" date="2022-09" db="EMBL/GenBank/DDBJ databases">
        <title>Tahibacter sp. nov., isolated from a fresh water.</title>
        <authorList>
            <person name="Baek J.H."/>
            <person name="Lee J.K."/>
            <person name="Kim J.M."/>
            <person name="Jeon C.O."/>
        </authorList>
    </citation>
    <scope>NUCLEOTIDE SEQUENCE</scope>
    <source>
        <strain evidence="11">W38</strain>
    </source>
</reference>
<feature type="domain" description="Type II secretion system protein GspI C-terminal" evidence="10">
    <location>
        <begin position="54"/>
        <end position="131"/>
    </location>
</feature>
<evidence type="ECO:0000256" key="6">
    <source>
        <dbReference type="ARBA" id="ARBA00022692"/>
    </source>
</evidence>
<keyword evidence="8 9" id="KW-0472">Membrane</keyword>
<evidence type="ECO:0000256" key="5">
    <source>
        <dbReference type="ARBA" id="ARBA00022519"/>
    </source>
</evidence>
<dbReference type="EMBL" id="CP104694">
    <property type="protein sequence ID" value="UXI67566.1"/>
    <property type="molecule type" value="Genomic_DNA"/>
</dbReference>
<organism evidence="11 12">
    <name type="scientific">Tahibacter amnicola</name>
    <dbReference type="NCBI Taxonomy" id="2976241"/>
    <lineage>
        <taxon>Bacteria</taxon>
        <taxon>Pseudomonadati</taxon>
        <taxon>Pseudomonadota</taxon>
        <taxon>Gammaproteobacteria</taxon>
        <taxon>Lysobacterales</taxon>
        <taxon>Rhodanobacteraceae</taxon>
        <taxon>Tahibacter</taxon>
    </lineage>
</organism>
<comment type="subunit">
    <text evidence="9">Type II secretion is composed of four main components: the outer membrane complex, the inner membrane complex, the cytoplasmic secretion ATPase and the periplasm-spanning pseudopilus.</text>
</comment>
<dbReference type="Proteomes" id="UP001064632">
    <property type="component" value="Chromosome"/>
</dbReference>
<keyword evidence="7 9" id="KW-1133">Transmembrane helix</keyword>
<dbReference type="InterPro" id="IPR012902">
    <property type="entry name" value="N_methyl_site"/>
</dbReference>
<name>A0ABY6BBZ3_9GAMM</name>
<keyword evidence="12" id="KW-1185">Reference proteome</keyword>
<dbReference type="SUPFAM" id="SSF54523">
    <property type="entry name" value="Pili subunits"/>
    <property type="match status" value="1"/>
</dbReference>
<keyword evidence="5 9" id="KW-0997">Cell inner membrane</keyword>
<evidence type="ECO:0000256" key="7">
    <source>
        <dbReference type="ARBA" id="ARBA00022989"/>
    </source>
</evidence>
<comment type="PTM">
    <text evidence="9">Cleaved by prepilin peptidase.</text>
</comment>
<evidence type="ECO:0000256" key="2">
    <source>
        <dbReference type="ARBA" id="ARBA00008358"/>
    </source>
</evidence>
<evidence type="ECO:0000256" key="3">
    <source>
        <dbReference type="ARBA" id="ARBA00022475"/>
    </source>
</evidence>
<protein>
    <recommendedName>
        <fullName evidence="9">Type II secretion system protein I</fullName>
        <shortName evidence="9">T2SS minor pseudopilin I</shortName>
    </recommendedName>
</protein>
<gene>
    <name evidence="11" type="primary">gspI</name>
    <name evidence="11" type="ORF">N4264_22965</name>
</gene>
<evidence type="ECO:0000259" key="10">
    <source>
        <dbReference type="Pfam" id="PF02501"/>
    </source>
</evidence>
<sequence length="138" mass="15322">MRHADRIARLPLLRWQQMQGFTLLEVLIALVVLGVALTALVHAAGVSTRDFGAMRERTLAGWVAANVLTRVRLTETTPAEGRRDGQVSYAGRDWYWDMTVAATPDPTIRRLELQVFTDEARTDPVVQMTGFTGESLGP</sequence>
<dbReference type="InterPro" id="IPR003413">
    <property type="entry name" value="T2SS_GspI_C"/>
</dbReference>
<feature type="transmembrane region" description="Helical" evidence="9">
    <location>
        <begin position="21"/>
        <end position="45"/>
    </location>
</feature>
<evidence type="ECO:0000256" key="4">
    <source>
        <dbReference type="ARBA" id="ARBA00022481"/>
    </source>
</evidence>
<proteinExistence type="inferred from homology"/>
<comment type="function">
    <text evidence="9">Component of the type II secretion system required for the energy-dependent secretion of extracellular factors such as proteases and toxins from the periplasm.</text>
</comment>
<evidence type="ECO:0000313" key="11">
    <source>
        <dbReference type="EMBL" id="UXI67566.1"/>
    </source>
</evidence>
<keyword evidence="6 9" id="KW-0812">Transmembrane</keyword>
<dbReference type="Pfam" id="PF02501">
    <property type="entry name" value="T2SSI"/>
    <property type="match status" value="1"/>
</dbReference>
<dbReference type="RefSeq" id="WP_261694536.1">
    <property type="nucleotide sequence ID" value="NZ_CP104694.1"/>
</dbReference>
<evidence type="ECO:0000313" key="12">
    <source>
        <dbReference type="Proteomes" id="UP001064632"/>
    </source>
</evidence>